<geneLocation type="chloroplast" evidence="1"/>
<evidence type="ECO:0000313" key="1">
    <source>
        <dbReference type="EMBL" id="ABP35305.1"/>
    </source>
</evidence>
<dbReference type="EMBL" id="AY228468">
    <property type="protein sequence ID" value="ABP35305.1"/>
    <property type="molecule type" value="Genomic_DNA"/>
</dbReference>
<dbReference type="AlphaFoldDB" id="A4QMH8"/>
<protein>
    <submittedName>
        <fullName evidence="1">ORF49a</fullName>
    </submittedName>
</protein>
<keyword evidence="1" id="KW-0934">Plastid</keyword>
<proteinExistence type="predicted"/>
<reference evidence="1" key="1">
    <citation type="submission" date="2007-04" db="EMBL/GenBank/DDBJ databases">
        <authorList>
            <person name="Noh E.W."/>
            <person name="Lee J.S."/>
            <person name="Choi Y.I."/>
            <person name="Han M.S."/>
            <person name="Yi Y.S."/>
            <person name="Han S.U."/>
        </authorList>
    </citation>
    <scope>NUCLEOTIDE SEQUENCE</scope>
</reference>
<accession>A4QMH8</accession>
<name>A4QMH8_PINKO</name>
<keyword evidence="1" id="KW-0150">Chloroplast</keyword>
<dbReference type="RefSeq" id="YP_001152059.1">
    <property type="nucleotide sequence ID" value="NC_004677.2"/>
</dbReference>
<dbReference type="GeneID" id="5048487"/>
<organism evidence="1">
    <name type="scientific">Pinus koraiensis</name>
    <name type="common">Korean pine</name>
    <dbReference type="NCBI Taxonomy" id="88728"/>
    <lineage>
        <taxon>Eukaryota</taxon>
        <taxon>Viridiplantae</taxon>
        <taxon>Streptophyta</taxon>
        <taxon>Embryophyta</taxon>
        <taxon>Tracheophyta</taxon>
        <taxon>Spermatophyta</taxon>
        <taxon>Pinopsida</taxon>
        <taxon>Pinidae</taxon>
        <taxon>Conifers I</taxon>
        <taxon>Pinales</taxon>
        <taxon>Pinaceae</taxon>
        <taxon>Pinus</taxon>
        <taxon>Pinus subgen. Strobus</taxon>
    </lineage>
</organism>
<sequence>MDYDIISYSDQVPLAQNYSYFLIYSPSQSCFHVIPYKDDEYLNRSIVKA</sequence>